<dbReference type="PROSITE" id="PS51649">
    <property type="entry name" value="NPH3"/>
    <property type="match status" value="1"/>
</dbReference>
<evidence type="ECO:0000256" key="1">
    <source>
        <dbReference type="ARBA" id="ARBA00022786"/>
    </source>
</evidence>
<dbReference type="PANTHER" id="PTHR32370">
    <property type="entry name" value="OS12G0117600 PROTEIN"/>
    <property type="match status" value="1"/>
</dbReference>
<accession>A0AAD4T5E5</accession>
<dbReference type="EMBL" id="JAJJMB010004873">
    <property type="protein sequence ID" value="KAI3941476.1"/>
    <property type="molecule type" value="Genomic_DNA"/>
</dbReference>
<comment type="similarity">
    <text evidence="2">Belongs to the NPH3 family.</text>
</comment>
<organism evidence="4 5">
    <name type="scientific">Papaver atlanticum</name>
    <dbReference type="NCBI Taxonomy" id="357466"/>
    <lineage>
        <taxon>Eukaryota</taxon>
        <taxon>Viridiplantae</taxon>
        <taxon>Streptophyta</taxon>
        <taxon>Embryophyta</taxon>
        <taxon>Tracheophyta</taxon>
        <taxon>Spermatophyta</taxon>
        <taxon>Magnoliopsida</taxon>
        <taxon>Ranunculales</taxon>
        <taxon>Papaveraceae</taxon>
        <taxon>Papaveroideae</taxon>
        <taxon>Papaver</taxon>
    </lineage>
</organism>
<reference evidence="4" key="1">
    <citation type="submission" date="2022-04" db="EMBL/GenBank/DDBJ databases">
        <title>A functionally conserved STORR gene fusion in Papaver species that diverged 16.8 million years ago.</title>
        <authorList>
            <person name="Catania T."/>
        </authorList>
    </citation>
    <scope>NUCLEOTIDE SEQUENCE</scope>
    <source>
        <strain evidence="4">S-188037</strain>
    </source>
</reference>
<evidence type="ECO:0000313" key="5">
    <source>
        <dbReference type="Proteomes" id="UP001202328"/>
    </source>
</evidence>
<protein>
    <recommendedName>
        <fullName evidence="3">NPH3 domain-containing protein</fullName>
    </recommendedName>
</protein>
<dbReference type="InterPro" id="IPR027356">
    <property type="entry name" value="NPH3_dom"/>
</dbReference>
<evidence type="ECO:0000313" key="4">
    <source>
        <dbReference type="EMBL" id="KAI3941476.1"/>
    </source>
</evidence>
<keyword evidence="5" id="KW-1185">Reference proteome</keyword>
<dbReference type="Pfam" id="PF03000">
    <property type="entry name" value="NPH3"/>
    <property type="match status" value="1"/>
</dbReference>
<comment type="caution">
    <text evidence="4">The sequence shown here is derived from an EMBL/GenBank/DDBJ whole genome shotgun (WGS) entry which is preliminary data.</text>
</comment>
<evidence type="ECO:0000256" key="2">
    <source>
        <dbReference type="PROSITE-ProRule" id="PRU00982"/>
    </source>
</evidence>
<dbReference type="InterPro" id="IPR043454">
    <property type="entry name" value="NPH3/RPT2-like"/>
</dbReference>
<dbReference type="AlphaFoldDB" id="A0AAD4T5E5"/>
<name>A0AAD4T5E5_9MAGN</name>
<proteinExistence type="inferred from homology"/>
<gene>
    <name evidence="4" type="ORF">MKW98_022483</name>
</gene>
<sequence>MLQRFQLRDFHHWFDLINHFVKRIKLRKDLNVADNILAVDPPFPRGVVLSVLCDLRISLGNSTNKDFYSSYEGTIYHCILYLSIDKYLKEHPALSKSERSNICGLMNCKKLYVAVQNECHSLRVAALVIFFQQIRASKVPVL</sequence>
<evidence type="ECO:0000259" key="3">
    <source>
        <dbReference type="PROSITE" id="PS51649"/>
    </source>
</evidence>
<dbReference type="Proteomes" id="UP001202328">
    <property type="component" value="Unassembled WGS sequence"/>
</dbReference>
<feature type="domain" description="NPH3" evidence="3">
    <location>
        <begin position="1"/>
        <end position="140"/>
    </location>
</feature>
<keyword evidence="1" id="KW-0833">Ubl conjugation pathway</keyword>